<evidence type="ECO:0000313" key="2">
    <source>
        <dbReference type="EMBL" id="KAJ5200493.1"/>
    </source>
</evidence>
<dbReference type="Proteomes" id="UP001150879">
    <property type="component" value="Unassembled WGS sequence"/>
</dbReference>
<protein>
    <submittedName>
        <fullName evidence="2">Uncharacterized protein</fullName>
    </submittedName>
</protein>
<evidence type="ECO:0000313" key="3">
    <source>
        <dbReference type="Proteomes" id="UP001150879"/>
    </source>
</evidence>
<reference evidence="2" key="2">
    <citation type="journal article" date="2023" name="IMA Fungus">
        <title>Comparative genomic study of the Penicillium genus elucidates a diverse pangenome and 15 lateral gene transfer events.</title>
        <authorList>
            <person name="Petersen C."/>
            <person name="Sorensen T."/>
            <person name="Nielsen M.R."/>
            <person name="Sondergaard T.E."/>
            <person name="Sorensen J.L."/>
            <person name="Fitzpatrick D.A."/>
            <person name="Frisvad J.C."/>
            <person name="Nielsen K.L."/>
        </authorList>
    </citation>
    <scope>NUCLEOTIDE SEQUENCE</scope>
    <source>
        <strain evidence="2">IBT 16849</strain>
    </source>
</reference>
<keyword evidence="3" id="KW-1185">Reference proteome</keyword>
<dbReference type="AlphaFoldDB" id="A0A9W9JNZ3"/>
<name>A0A9W9JNZ3_9EURO</name>
<proteinExistence type="predicted"/>
<sequence length="178" mass="19874">MLKTGRITNTDSLKAEGSDEGSFWPKLEPVNVIKSSLKSYKAAGYNYDASTLTSRRSDVFEPGANTYTEGASMEGVWTIPVCDISGTINNPDYKYPTKEWILTPYGFDQLPRWCGPICGMDKEATIEFYKAANFKDPYTKPFLAGCSDASLDSPYAGSWWDWVSNEEKYDPTIPNIVV</sequence>
<reference evidence="2" key="1">
    <citation type="submission" date="2022-11" db="EMBL/GenBank/DDBJ databases">
        <authorList>
            <person name="Petersen C."/>
        </authorList>
    </citation>
    <scope>NUCLEOTIDE SEQUENCE</scope>
    <source>
        <strain evidence="2">IBT 16849</strain>
    </source>
</reference>
<dbReference type="EMBL" id="JAPQKP010000003">
    <property type="protein sequence ID" value="KAJ5200493.1"/>
    <property type="molecule type" value="Genomic_DNA"/>
</dbReference>
<organism evidence="2 3">
    <name type="scientific">Penicillium cf. griseofulvum</name>
    <dbReference type="NCBI Taxonomy" id="2972120"/>
    <lineage>
        <taxon>Eukaryota</taxon>
        <taxon>Fungi</taxon>
        <taxon>Dikarya</taxon>
        <taxon>Ascomycota</taxon>
        <taxon>Pezizomycotina</taxon>
        <taxon>Eurotiomycetes</taxon>
        <taxon>Eurotiomycetidae</taxon>
        <taxon>Eurotiales</taxon>
        <taxon>Aspergillaceae</taxon>
        <taxon>Penicillium</taxon>
    </lineage>
</organism>
<feature type="compositionally biased region" description="Polar residues" evidence="1">
    <location>
        <begin position="1"/>
        <end position="12"/>
    </location>
</feature>
<gene>
    <name evidence="2" type="ORF">N7472_005697</name>
</gene>
<evidence type="ECO:0000256" key="1">
    <source>
        <dbReference type="SAM" id="MobiDB-lite"/>
    </source>
</evidence>
<feature type="region of interest" description="Disordered" evidence="1">
    <location>
        <begin position="1"/>
        <end position="20"/>
    </location>
</feature>
<comment type="caution">
    <text evidence="2">The sequence shown here is derived from an EMBL/GenBank/DDBJ whole genome shotgun (WGS) entry which is preliminary data.</text>
</comment>
<accession>A0A9W9JNZ3</accession>